<dbReference type="EC" id="2.3.1.250" evidence="9"/>
<gene>
    <name evidence="13" type="ORF">HPBE_LOCUS18517</name>
</gene>
<dbReference type="AlphaFoldDB" id="A0A183G9A6"/>
<feature type="transmembrane region" description="Helical" evidence="12">
    <location>
        <begin position="21"/>
        <end position="48"/>
    </location>
</feature>
<evidence type="ECO:0000256" key="8">
    <source>
        <dbReference type="ARBA" id="ARBA00038269"/>
    </source>
</evidence>
<dbReference type="EMBL" id="UZAH01030738">
    <property type="protein sequence ID" value="VDP11884.1"/>
    <property type="molecule type" value="Genomic_DNA"/>
</dbReference>
<dbReference type="Proteomes" id="UP000050761">
    <property type="component" value="Unassembled WGS sequence"/>
</dbReference>
<evidence type="ECO:0000256" key="12">
    <source>
        <dbReference type="SAM" id="Phobius"/>
    </source>
</evidence>
<evidence type="ECO:0000256" key="4">
    <source>
        <dbReference type="ARBA" id="ARBA00022692"/>
    </source>
</evidence>
<dbReference type="GO" id="GO:0016020">
    <property type="term" value="C:membrane"/>
    <property type="evidence" value="ECO:0007669"/>
    <property type="project" value="UniProtKB-SubCell"/>
</dbReference>
<comment type="subcellular location">
    <subcellularLocation>
        <location evidence="1">Membrane</location>
        <topology evidence="1">Multi-pass membrane protein</topology>
    </subcellularLocation>
</comment>
<comment type="similarity">
    <text evidence="8">Belongs to the membrane-bound acyltransferase family. Porcupine subfamily.</text>
</comment>
<dbReference type="PANTHER" id="PTHR13906:SF12">
    <property type="entry name" value="PROTEIN-SERINE O-PALMITOLEOYLTRANSFERASE PORCUPINE"/>
    <property type="match status" value="1"/>
</dbReference>
<reference evidence="13 14" key="1">
    <citation type="submission" date="2018-11" db="EMBL/GenBank/DDBJ databases">
        <authorList>
            <consortium name="Pathogen Informatics"/>
        </authorList>
    </citation>
    <scope>NUCLEOTIDE SEQUENCE [LARGE SCALE GENOMIC DNA]</scope>
</reference>
<dbReference type="InterPro" id="IPR049941">
    <property type="entry name" value="LPLAT_7/PORCN-like"/>
</dbReference>
<evidence type="ECO:0000313" key="13">
    <source>
        <dbReference type="EMBL" id="VDP11884.1"/>
    </source>
</evidence>
<sequence length="210" mass="23158">MIFAMKVISLAFDKGSNFSACDVVPILSATLVGVAFCFLAYSSCLPIIVPEGSILTDYVVAQSFRTSHYFICVLSQGLALLSGMRLSICSPFAVEVPRSLVEVVVAWNVPMHNFLHSYVYVQFTTLGTAAAILSSFAISSLLHGFNFQISAVLLSLGFACYFENKLRNRMSSCFSICVRARPCRNCNHEMKSVMSFVLLRYHCSSITQIL</sequence>
<evidence type="ECO:0000256" key="2">
    <source>
        <dbReference type="ARBA" id="ARBA00022679"/>
    </source>
</evidence>
<evidence type="ECO:0000256" key="11">
    <source>
        <dbReference type="ARBA" id="ARBA00047978"/>
    </source>
</evidence>
<dbReference type="GO" id="GO:0030258">
    <property type="term" value="P:lipid modification"/>
    <property type="evidence" value="ECO:0007669"/>
    <property type="project" value="TreeGrafter"/>
</dbReference>
<feature type="transmembrane region" description="Helical" evidence="12">
    <location>
        <begin position="145"/>
        <end position="162"/>
    </location>
</feature>
<keyword evidence="7" id="KW-0012">Acyltransferase</keyword>
<dbReference type="InterPro" id="IPR004299">
    <property type="entry name" value="MBOAT_fam"/>
</dbReference>
<dbReference type="PANTHER" id="PTHR13906">
    <property type="entry name" value="PORCUPINE"/>
    <property type="match status" value="1"/>
</dbReference>
<dbReference type="WBParaSite" id="HPBE_0001851801-mRNA-1">
    <property type="protein sequence ID" value="HPBE_0001851801-mRNA-1"/>
    <property type="gene ID" value="HPBE_0001851801"/>
</dbReference>
<dbReference type="GO" id="GO:0016055">
    <property type="term" value="P:Wnt signaling pathway"/>
    <property type="evidence" value="ECO:0007669"/>
    <property type="project" value="UniProtKB-KW"/>
</dbReference>
<evidence type="ECO:0000256" key="5">
    <source>
        <dbReference type="ARBA" id="ARBA00022989"/>
    </source>
</evidence>
<evidence type="ECO:0000313" key="14">
    <source>
        <dbReference type="Proteomes" id="UP000050761"/>
    </source>
</evidence>
<keyword evidence="3" id="KW-0879">Wnt signaling pathway</keyword>
<evidence type="ECO:0000256" key="9">
    <source>
        <dbReference type="ARBA" id="ARBA00038867"/>
    </source>
</evidence>
<evidence type="ECO:0000256" key="7">
    <source>
        <dbReference type="ARBA" id="ARBA00023315"/>
    </source>
</evidence>
<keyword evidence="5 12" id="KW-1133">Transmembrane helix</keyword>
<dbReference type="GO" id="GO:0061355">
    <property type="term" value="P:Wnt protein secretion"/>
    <property type="evidence" value="ECO:0007669"/>
    <property type="project" value="TreeGrafter"/>
</dbReference>
<keyword evidence="4 12" id="KW-0812">Transmembrane</keyword>
<evidence type="ECO:0000313" key="15">
    <source>
        <dbReference type="WBParaSite" id="HPBE_0001851801-mRNA-1"/>
    </source>
</evidence>
<protein>
    <recommendedName>
        <fullName evidence="10">Protein-serine O-palmitoleoyltransferase porcupine</fullName>
        <ecNumber evidence="9">2.3.1.250</ecNumber>
    </recommendedName>
</protein>
<keyword evidence="14" id="KW-1185">Reference proteome</keyword>
<dbReference type="GO" id="GO:0005783">
    <property type="term" value="C:endoplasmic reticulum"/>
    <property type="evidence" value="ECO:0007669"/>
    <property type="project" value="TreeGrafter"/>
</dbReference>
<keyword evidence="6 12" id="KW-0472">Membrane</keyword>
<keyword evidence="2" id="KW-0808">Transferase</keyword>
<name>A0A183G9A6_HELPZ</name>
<dbReference type="OrthoDB" id="5968863at2759"/>
<reference evidence="15" key="2">
    <citation type="submission" date="2019-09" db="UniProtKB">
        <authorList>
            <consortium name="WormBaseParasite"/>
        </authorList>
    </citation>
    <scope>IDENTIFICATION</scope>
</reference>
<proteinExistence type="inferred from homology"/>
<dbReference type="Pfam" id="PF03062">
    <property type="entry name" value="MBOAT"/>
    <property type="match status" value="1"/>
</dbReference>
<evidence type="ECO:0000256" key="6">
    <source>
        <dbReference type="ARBA" id="ARBA00023136"/>
    </source>
</evidence>
<accession>A0A3P8C0G2</accession>
<comment type="catalytic activity">
    <reaction evidence="11">
        <text>[Wnt protein]-L-serine + (9Z)-hexadecenoyl-CoA = [Wnt protein]-O-(9Z)-hexadecenoyl-L-serine + CoA</text>
        <dbReference type="Rhea" id="RHEA:45336"/>
        <dbReference type="Rhea" id="RHEA-COMP:11170"/>
        <dbReference type="Rhea" id="RHEA-COMP:11171"/>
        <dbReference type="ChEBI" id="CHEBI:29999"/>
        <dbReference type="ChEBI" id="CHEBI:57287"/>
        <dbReference type="ChEBI" id="CHEBI:61540"/>
        <dbReference type="ChEBI" id="CHEBI:85189"/>
        <dbReference type="EC" id="2.3.1.250"/>
    </reaction>
</comment>
<dbReference type="GO" id="GO:1990698">
    <property type="term" value="F:palmitoleoyltransferase activity"/>
    <property type="evidence" value="ECO:0007669"/>
    <property type="project" value="UniProtKB-EC"/>
</dbReference>
<dbReference type="GO" id="GO:0017147">
    <property type="term" value="F:Wnt-protein binding"/>
    <property type="evidence" value="ECO:0007669"/>
    <property type="project" value="TreeGrafter"/>
</dbReference>
<evidence type="ECO:0000256" key="1">
    <source>
        <dbReference type="ARBA" id="ARBA00004141"/>
    </source>
</evidence>
<feature type="transmembrane region" description="Helical" evidence="12">
    <location>
        <begin position="118"/>
        <end position="139"/>
    </location>
</feature>
<accession>A0A183G9A6</accession>
<organism evidence="14 15">
    <name type="scientific">Heligmosomoides polygyrus</name>
    <name type="common">Parasitic roundworm</name>
    <dbReference type="NCBI Taxonomy" id="6339"/>
    <lineage>
        <taxon>Eukaryota</taxon>
        <taxon>Metazoa</taxon>
        <taxon>Ecdysozoa</taxon>
        <taxon>Nematoda</taxon>
        <taxon>Chromadorea</taxon>
        <taxon>Rhabditida</taxon>
        <taxon>Rhabditina</taxon>
        <taxon>Rhabditomorpha</taxon>
        <taxon>Strongyloidea</taxon>
        <taxon>Heligmosomidae</taxon>
        <taxon>Heligmosomoides</taxon>
    </lineage>
</organism>
<evidence type="ECO:0000256" key="10">
    <source>
        <dbReference type="ARBA" id="ARBA00040371"/>
    </source>
</evidence>
<evidence type="ECO:0000256" key="3">
    <source>
        <dbReference type="ARBA" id="ARBA00022687"/>
    </source>
</evidence>